<protein>
    <submittedName>
        <fullName evidence="1">Uncharacterized protein</fullName>
    </submittedName>
</protein>
<organism evidence="1 2">
    <name type="scientific">Dryococelus australis</name>
    <dbReference type="NCBI Taxonomy" id="614101"/>
    <lineage>
        <taxon>Eukaryota</taxon>
        <taxon>Metazoa</taxon>
        <taxon>Ecdysozoa</taxon>
        <taxon>Arthropoda</taxon>
        <taxon>Hexapoda</taxon>
        <taxon>Insecta</taxon>
        <taxon>Pterygota</taxon>
        <taxon>Neoptera</taxon>
        <taxon>Polyneoptera</taxon>
        <taxon>Phasmatodea</taxon>
        <taxon>Verophasmatodea</taxon>
        <taxon>Anareolatae</taxon>
        <taxon>Phasmatidae</taxon>
        <taxon>Eurycanthinae</taxon>
        <taxon>Dryococelus</taxon>
    </lineage>
</organism>
<evidence type="ECO:0000313" key="1">
    <source>
        <dbReference type="EMBL" id="KAJ8866511.1"/>
    </source>
</evidence>
<dbReference type="Proteomes" id="UP001159363">
    <property type="component" value="Chromosome 15"/>
</dbReference>
<comment type="caution">
    <text evidence="1">The sequence shown here is derived from an EMBL/GenBank/DDBJ whole genome shotgun (WGS) entry which is preliminary data.</text>
</comment>
<keyword evidence="2" id="KW-1185">Reference proteome</keyword>
<proteinExistence type="predicted"/>
<evidence type="ECO:0000313" key="2">
    <source>
        <dbReference type="Proteomes" id="UP001159363"/>
    </source>
</evidence>
<gene>
    <name evidence="1" type="ORF">PR048_032354</name>
</gene>
<dbReference type="EMBL" id="JARBHB010000016">
    <property type="protein sequence ID" value="KAJ8866511.1"/>
    <property type="molecule type" value="Genomic_DNA"/>
</dbReference>
<sequence>MARVKGTTPAFAIFEENRNHEWPDPGFEPNASPKLNHHCAISLVGTLGARTERGEYGAAKECKGRYSAIPTRGYDALHWRPMSAELAWSGKYHHRTVVIVSKQHKDLACTVFTSCWMNARPETTCNHGSFKRSRLALVQNDPHVSPVPVIQRMLVATEVWNLTGVNVGHRQNRVVQLLEGCLEECDVAARLIDRKKRRREINSPLNARRFQAHVLRLGRELWERRDWENGAVVSAASLVPLLLGQRIHPPSAVWQIGRSRSCHITSGALWPHAAIALGSSRGGETVLWLHLRVSAAVLVNRESQFGYFLFSSPHKYVQLQAAEMSKTRIRANVSSRGFKKCSLYRERPIPIERGRAAASITDVSSVYGFSRVGISPGDGAGRRVFSGMPRFPQSYIPALLHTPLASSSSPPKPLRFTHFSTLRRLDVHNPKTTSCDAIIFGHTPGVLWPIEGLAGSRTLDTLAAPPMPGPLVALLAAIPSTASPLDLMVCPHFSPHHVC</sequence>
<accession>A0ABQ9G200</accession>
<name>A0ABQ9G200_9NEOP</name>
<reference evidence="1 2" key="1">
    <citation type="submission" date="2023-02" db="EMBL/GenBank/DDBJ databases">
        <title>LHISI_Scaffold_Assembly.</title>
        <authorList>
            <person name="Stuart O.P."/>
            <person name="Cleave R."/>
            <person name="Magrath M.J.L."/>
            <person name="Mikheyev A.S."/>
        </authorList>
    </citation>
    <scope>NUCLEOTIDE SEQUENCE [LARGE SCALE GENOMIC DNA]</scope>
    <source>
        <strain evidence="1">Daus_M_001</strain>
        <tissue evidence="1">Leg muscle</tissue>
    </source>
</reference>